<dbReference type="NCBIfam" id="NF004320">
    <property type="entry name" value="PRK05715.1-2"/>
    <property type="match status" value="1"/>
</dbReference>
<evidence type="ECO:0000256" key="9">
    <source>
        <dbReference type="ARBA" id="ARBA00022989"/>
    </source>
</evidence>
<dbReference type="GO" id="GO:0048038">
    <property type="term" value="F:quinone binding"/>
    <property type="evidence" value="ECO:0007669"/>
    <property type="project" value="UniProtKB-KW"/>
</dbReference>
<evidence type="ECO:0000313" key="13">
    <source>
        <dbReference type="Proteomes" id="UP000076964"/>
    </source>
</evidence>
<evidence type="ECO:0000256" key="10">
    <source>
        <dbReference type="ARBA" id="ARBA00023136"/>
    </source>
</evidence>
<evidence type="ECO:0000256" key="4">
    <source>
        <dbReference type="ARBA" id="ARBA00022448"/>
    </source>
</evidence>
<dbReference type="GO" id="GO:0050136">
    <property type="term" value="F:NADH dehydrogenase (quinone) (non-electrogenic) activity"/>
    <property type="evidence" value="ECO:0007669"/>
    <property type="project" value="UniProtKB-UniRule"/>
</dbReference>
<feature type="transmembrane region" description="Helical" evidence="11">
    <location>
        <begin position="61"/>
        <end position="84"/>
    </location>
</feature>
<keyword evidence="6 11" id="KW-0812">Transmembrane</keyword>
<evidence type="ECO:0000256" key="8">
    <source>
        <dbReference type="ARBA" id="ARBA00022967"/>
    </source>
</evidence>
<sequence>MIPVSWFVVLTLFLFSIGALGFIVRRNVIIMLICIEIMLNAVNISLVAFGRALEHTVAHVLVFFVIAVAAAEAAIGLALVVLLFKKTREVHMDEFRLLKG</sequence>
<name>A0A177E716_9BACT</name>
<dbReference type="OrthoDB" id="9810120at2"/>
<evidence type="ECO:0000256" key="7">
    <source>
        <dbReference type="ARBA" id="ARBA00022719"/>
    </source>
</evidence>
<accession>A0A177E716</accession>
<comment type="catalytic activity">
    <reaction evidence="11">
        <text>a quinone + NADH + 5 H(+)(in) = a quinol + NAD(+) + 4 H(+)(out)</text>
        <dbReference type="Rhea" id="RHEA:57888"/>
        <dbReference type="ChEBI" id="CHEBI:15378"/>
        <dbReference type="ChEBI" id="CHEBI:24646"/>
        <dbReference type="ChEBI" id="CHEBI:57540"/>
        <dbReference type="ChEBI" id="CHEBI:57945"/>
        <dbReference type="ChEBI" id="CHEBI:132124"/>
    </reaction>
</comment>
<keyword evidence="7 11" id="KW-0874">Quinone</keyword>
<dbReference type="HAMAP" id="MF_01456">
    <property type="entry name" value="NDH1_NuoK"/>
    <property type="match status" value="1"/>
</dbReference>
<dbReference type="PANTHER" id="PTHR11434:SF16">
    <property type="entry name" value="NADH-UBIQUINONE OXIDOREDUCTASE CHAIN 4L"/>
    <property type="match status" value="1"/>
</dbReference>
<reference evidence="12 13" key="1">
    <citation type="submission" date="2016-02" db="EMBL/GenBank/DDBJ databases">
        <title>Draft genome sequence of Thermodesulfatator sp. S606.</title>
        <authorList>
            <person name="Lai Q."/>
            <person name="Cao J."/>
            <person name="Dupont S."/>
            <person name="Shao Z."/>
            <person name="Jebbar M."/>
            <person name="Alain K."/>
        </authorList>
    </citation>
    <scope>NUCLEOTIDE SEQUENCE [LARGE SCALE GENOMIC DNA]</scope>
    <source>
        <strain evidence="12 13">S606</strain>
    </source>
</reference>
<keyword evidence="10 11" id="KW-0472">Membrane</keyword>
<comment type="similarity">
    <text evidence="3 11">Belongs to the complex I subunit 4L family.</text>
</comment>
<keyword evidence="9 11" id="KW-1133">Transmembrane helix</keyword>
<comment type="caution">
    <text evidence="12">The sequence shown here is derived from an EMBL/GenBank/DDBJ whole genome shotgun (WGS) entry which is preliminary data.</text>
</comment>
<keyword evidence="11" id="KW-0520">NAD</keyword>
<dbReference type="Gene3D" id="1.10.287.3510">
    <property type="match status" value="1"/>
</dbReference>
<keyword evidence="5" id="KW-0997">Cell inner membrane</keyword>
<proteinExistence type="inferred from homology"/>
<gene>
    <name evidence="11" type="primary">nuoK</name>
    <name evidence="12" type="ORF">TH606_05510</name>
</gene>
<dbReference type="EC" id="7.1.1.-" evidence="11"/>
<evidence type="ECO:0000256" key="5">
    <source>
        <dbReference type="ARBA" id="ARBA00022519"/>
    </source>
</evidence>
<evidence type="ECO:0000256" key="11">
    <source>
        <dbReference type="HAMAP-Rule" id="MF_01456"/>
    </source>
</evidence>
<keyword evidence="13" id="KW-1185">Reference proteome</keyword>
<dbReference type="RefSeq" id="WP_068541925.1">
    <property type="nucleotide sequence ID" value="NZ_LSFI01000021.1"/>
</dbReference>
<keyword evidence="4 11" id="KW-0813">Transport</keyword>
<keyword evidence="11" id="KW-1003">Cell membrane</keyword>
<dbReference type="InterPro" id="IPR039428">
    <property type="entry name" value="NUOK/Mnh_C1-like"/>
</dbReference>
<dbReference type="STRING" id="1795632.TH606_05510"/>
<dbReference type="Pfam" id="PF00420">
    <property type="entry name" value="Oxidored_q2"/>
    <property type="match status" value="1"/>
</dbReference>
<evidence type="ECO:0000256" key="6">
    <source>
        <dbReference type="ARBA" id="ARBA00022692"/>
    </source>
</evidence>
<dbReference type="GO" id="GO:0005886">
    <property type="term" value="C:plasma membrane"/>
    <property type="evidence" value="ECO:0007669"/>
    <property type="project" value="UniProtKB-SubCell"/>
</dbReference>
<comment type="subcellular location">
    <subcellularLocation>
        <location evidence="11">Cell membrane</location>
        <topology evidence="11">Multi-pass membrane protein</topology>
    </subcellularLocation>
    <subcellularLocation>
        <location evidence="2">Membrane</location>
        <topology evidence="2">Multi-pass membrane protein</topology>
    </subcellularLocation>
</comment>
<protein>
    <recommendedName>
        <fullName evidence="11">NADH-quinone oxidoreductase subunit K</fullName>
        <ecNumber evidence="11">7.1.1.-</ecNumber>
    </recommendedName>
    <alternativeName>
        <fullName evidence="11">NADH dehydrogenase I subunit K</fullName>
    </alternativeName>
    <alternativeName>
        <fullName evidence="11">NDH-1 subunit K</fullName>
    </alternativeName>
</protein>
<dbReference type="GO" id="GO:0030964">
    <property type="term" value="C:NADH dehydrogenase complex"/>
    <property type="evidence" value="ECO:0007669"/>
    <property type="project" value="TreeGrafter"/>
</dbReference>
<dbReference type="PANTHER" id="PTHR11434">
    <property type="entry name" value="NADH-UBIQUINONE OXIDOREDUCTASE SUBUNIT ND4L"/>
    <property type="match status" value="1"/>
</dbReference>
<keyword evidence="8 11" id="KW-1278">Translocase</keyword>
<dbReference type="GO" id="GO:0042773">
    <property type="term" value="P:ATP synthesis coupled electron transport"/>
    <property type="evidence" value="ECO:0007669"/>
    <property type="project" value="InterPro"/>
</dbReference>
<feature type="transmembrane region" description="Helical" evidence="11">
    <location>
        <begin position="29"/>
        <end position="49"/>
    </location>
</feature>
<dbReference type="FunFam" id="1.10.287.3510:FF:000001">
    <property type="entry name" value="NADH-quinone oxidoreductase subunit K"/>
    <property type="match status" value="1"/>
</dbReference>
<evidence type="ECO:0000256" key="2">
    <source>
        <dbReference type="ARBA" id="ARBA00004141"/>
    </source>
</evidence>
<comment type="function">
    <text evidence="1 11">NDH-1 shuttles electrons from NADH, via FMN and iron-sulfur (Fe-S) centers, to quinones in the respiratory chain. The immediate electron acceptor for the enzyme in this species is believed to be ubiquinone. Couples the redox reaction to proton translocation (for every two electrons transferred, four hydrogen ions are translocated across the cytoplasmic membrane), and thus conserves the redox energy in a proton gradient.</text>
</comment>
<dbReference type="EMBL" id="LSFI01000021">
    <property type="protein sequence ID" value="OAG27734.1"/>
    <property type="molecule type" value="Genomic_DNA"/>
</dbReference>
<dbReference type="Proteomes" id="UP000076964">
    <property type="component" value="Unassembled WGS sequence"/>
</dbReference>
<dbReference type="AlphaFoldDB" id="A0A177E716"/>
<evidence type="ECO:0000313" key="12">
    <source>
        <dbReference type="EMBL" id="OAG27734.1"/>
    </source>
</evidence>
<organism evidence="12 13">
    <name type="scientific">Thermodesulfatator autotrophicus</name>
    <dbReference type="NCBI Taxonomy" id="1795632"/>
    <lineage>
        <taxon>Bacteria</taxon>
        <taxon>Pseudomonadati</taxon>
        <taxon>Thermodesulfobacteriota</taxon>
        <taxon>Thermodesulfobacteria</taxon>
        <taxon>Thermodesulfobacteriales</taxon>
        <taxon>Thermodesulfatatoraceae</taxon>
        <taxon>Thermodesulfatator</taxon>
    </lineage>
</organism>
<feature type="transmembrane region" description="Helical" evidence="11">
    <location>
        <begin position="6"/>
        <end position="24"/>
    </location>
</feature>
<evidence type="ECO:0000256" key="3">
    <source>
        <dbReference type="ARBA" id="ARBA00010519"/>
    </source>
</evidence>
<dbReference type="InterPro" id="IPR001133">
    <property type="entry name" value="NADH_UbQ_OxRdtase_chain4L/K"/>
</dbReference>
<comment type="subunit">
    <text evidence="11">NDH-1 is composed of 14 different subunits. Subunits NuoA, H, J, K, L, M, N constitute the membrane sector of the complex.</text>
</comment>
<evidence type="ECO:0000256" key="1">
    <source>
        <dbReference type="ARBA" id="ARBA00002378"/>
    </source>
</evidence>
<keyword evidence="11" id="KW-0830">Ubiquinone</keyword>